<gene>
    <name evidence="3" type="ORF">Hamer_G007051</name>
    <name evidence="2" type="ORF">Hamer_G030084</name>
</gene>
<feature type="compositionally biased region" description="Acidic residues" evidence="1">
    <location>
        <begin position="240"/>
        <end position="256"/>
    </location>
</feature>
<accession>A0A8J5N3X7</accession>
<protein>
    <submittedName>
        <fullName evidence="3">Uncharacterized protein</fullName>
    </submittedName>
</protein>
<reference evidence="3" key="1">
    <citation type="journal article" date="2021" name="Sci. Adv.">
        <title>The American lobster genome reveals insights on longevity, neural, and immune adaptations.</title>
        <authorList>
            <person name="Polinski J.M."/>
            <person name="Zimin A.V."/>
            <person name="Clark K.F."/>
            <person name="Kohn A.B."/>
            <person name="Sadowski N."/>
            <person name="Timp W."/>
            <person name="Ptitsyn A."/>
            <person name="Khanna P."/>
            <person name="Romanova D.Y."/>
            <person name="Williams P."/>
            <person name="Greenwood S.J."/>
            <person name="Moroz L.L."/>
            <person name="Walt D.R."/>
            <person name="Bodnar A.G."/>
        </authorList>
    </citation>
    <scope>NUCLEOTIDE SEQUENCE</scope>
    <source>
        <strain evidence="3">GMGI-L3</strain>
    </source>
</reference>
<feature type="compositionally biased region" description="Low complexity" evidence="1">
    <location>
        <begin position="41"/>
        <end position="52"/>
    </location>
</feature>
<feature type="non-terminal residue" evidence="3">
    <location>
        <position position="265"/>
    </location>
</feature>
<organism evidence="3 4">
    <name type="scientific">Homarus americanus</name>
    <name type="common">American lobster</name>
    <dbReference type="NCBI Taxonomy" id="6706"/>
    <lineage>
        <taxon>Eukaryota</taxon>
        <taxon>Metazoa</taxon>
        <taxon>Ecdysozoa</taxon>
        <taxon>Arthropoda</taxon>
        <taxon>Crustacea</taxon>
        <taxon>Multicrustacea</taxon>
        <taxon>Malacostraca</taxon>
        <taxon>Eumalacostraca</taxon>
        <taxon>Eucarida</taxon>
        <taxon>Decapoda</taxon>
        <taxon>Pleocyemata</taxon>
        <taxon>Astacidea</taxon>
        <taxon>Nephropoidea</taxon>
        <taxon>Nephropidae</taxon>
        <taxon>Homarus</taxon>
    </lineage>
</organism>
<feature type="non-terminal residue" evidence="3">
    <location>
        <position position="1"/>
    </location>
</feature>
<dbReference type="Proteomes" id="UP000747542">
    <property type="component" value="Unassembled WGS sequence"/>
</dbReference>
<feature type="region of interest" description="Disordered" evidence="1">
    <location>
        <begin position="227"/>
        <end position="258"/>
    </location>
</feature>
<evidence type="ECO:0000313" key="2">
    <source>
        <dbReference type="EMBL" id="KAG7158424.1"/>
    </source>
</evidence>
<comment type="caution">
    <text evidence="3">The sequence shown here is derived from an EMBL/GenBank/DDBJ whole genome shotgun (WGS) entry which is preliminary data.</text>
</comment>
<feature type="region of interest" description="Disordered" evidence="1">
    <location>
        <begin position="151"/>
        <end position="171"/>
    </location>
</feature>
<evidence type="ECO:0000313" key="4">
    <source>
        <dbReference type="Proteomes" id="UP000747542"/>
    </source>
</evidence>
<evidence type="ECO:0000256" key="1">
    <source>
        <dbReference type="SAM" id="MobiDB-lite"/>
    </source>
</evidence>
<dbReference type="AlphaFoldDB" id="A0A8J5N3X7"/>
<sequence>SEEEEEGPPLAASATPPGSHTASSAPHDSPTASVTPPASLTASASTPPGVPTTSTVTVTAFWKNYNIRQAVNFFVKAWGNTMKATIRHAWSALLPKLKSAETKRQQPAELMNQVLETVRSIPAPGFQEVTREDLEEMMQEGNTSDVEDLLEDEEGGESGDAASDAGETEQRKVTTQKLSLLFGFQEMIQDIESESGEGARDWSYRIYFKEIPDAVQRQSLITRFLSQRRPAEEDQQREIEVDEDIDDSGEMPEDFDFAGFDEVLA</sequence>
<name>A0A8J5N3X7_HOMAM</name>
<feature type="compositionally biased region" description="Basic and acidic residues" evidence="1">
    <location>
        <begin position="229"/>
        <end position="239"/>
    </location>
</feature>
<feature type="compositionally biased region" description="Polar residues" evidence="1">
    <location>
        <begin position="16"/>
        <end position="40"/>
    </location>
</feature>
<dbReference type="EMBL" id="JAHLQT010035118">
    <property type="protein sequence ID" value="KAG7158424.1"/>
    <property type="molecule type" value="Genomic_DNA"/>
</dbReference>
<feature type="region of interest" description="Disordered" evidence="1">
    <location>
        <begin position="1"/>
        <end position="52"/>
    </location>
</feature>
<keyword evidence="4" id="KW-1185">Reference proteome</keyword>
<evidence type="ECO:0000313" key="3">
    <source>
        <dbReference type="EMBL" id="KAG7172805.1"/>
    </source>
</evidence>
<dbReference type="EMBL" id="JAHLQT010010484">
    <property type="protein sequence ID" value="KAG7172805.1"/>
    <property type="molecule type" value="Genomic_DNA"/>
</dbReference>
<proteinExistence type="predicted"/>